<dbReference type="EMBL" id="VJOM01000057">
    <property type="protein sequence ID" value="TSE28435.1"/>
    <property type="molecule type" value="Genomic_DNA"/>
</dbReference>
<keyword evidence="10" id="KW-0408">Iron</keyword>
<feature type="domain" description="Cytochrome b561 bacterial/Ni-hydrogenase" evidence="13">
    <location>
        <begin position="5"/>
        <end position="179"/>
    </location>
</feature>
<dbReference type="OrthoDB" id="196472at2"/>
<evidence type="ECO:0000256" key="12">
    <source>
        <dbReference type="SAM" id="Phobius"/>
    </source>
</evidence>
<keyword evidence="5" id="KW-0349">Heme</keyword>
<dbReference type="GO" id="GO:0005506">
    <property type="term" value="F:iron ion binding"/>
    <property type="evidence" value="ECO:0007669"/>
    <property type="project" value="InterPro"/>
</dbReference>
<comment type="caution">
    <text evidence="14">The sequence shown here is derived from an EMBL/GenBank/DDBJ whole genome shotgun (WGS) entry which is preliminary data.</text>
</comment>
<protein>
    <submittedName>
        <fullName evidence="14">CytB-hydogenase: Ni/Fe-hydrogenase, b-type cytochrome subunit</fullName>
    </submittedName>
</protein>
<dbReference type="GO" id="GO:0022904">
    <property type="term" value="P:respiratory electron transport chain"/>
    <property type="evidence" value="ECO:0007669"/>
    <property type="project" value="InterPro"/>
</dbReference>
<keyword evidence="8" id="KW-0249">Electron transport</keyword>
<dbReference type="InterPro" id="IPR011577">
    <property type="entry name" value="Cyt_b561_bac/Ni-Hgenase"/>
</dbReference>
<evidence type="ECO:0000256" key="10">
    <source>
        <dbReference type="ARBA" id="ARBA00023004"/>
    </source>
</evidence>
<feature type="transmembrane region" description="Helical" evidence="12">
    <location>
        <begin position="198"/>
        <end position="218"/>
    </location>
</feature>
<evidence type="ECO:0000256" key="9">
    <source>
        <dbReference type="ARBA" id="ARBA00022989"/>
    </source>
</evidence>
<dbReference type="STRING" id="307486.GCA_000807215_01540"/>
<evidence type="ECO:0000256" key="5">
    <source>
        <dbReference type="ARBA" id="ARBA00022617"/>
    </source>
</evidence>
<evidence type="ECO:0000256" key="7">
    <source>
        <dbReference type="ARBA" id="ARBA00022723"/>
    </source>
</evidence>
<dbReference type="PANTHER" id="PTHR30485">
    <property type="entry name" value="NI/FE-HYDROGENASE 1 B-TYPE CYTOCHROME SUBUNIT"/>
    <property type="match status" value="1"/>
</dbReference>
<gene>
    <name evidence="14" type="ORF">Ttaiw_02595</name>
</gene>
<dbReference type="Gene3D" id="1.20.950.20">
    <property type="entry name" value="Transmembrane di-heme cytochromes, Chain C"/>
    <property type="match status" value="1"/>
</dbReference>
<evidence type="ECO:0000256" key="6">
    <source>
        <dbReference type="ARBA" id="ARBA00022692"/>
    </source>
</evidence>
<name>A0A554WXY1_9BURK</name>
<comment type="subcellular location">
    <subcellularLocation>
        <location evidence="1">Cell membrane</location>
        <topology evidence="1">Multi-pass membrane protein</topology>
    </subcellularLocation>
</comment>
<evidence type="ECO:0000256" key="8">
    <source>
        <dbReference type="ARBA" id="ARBA00022982"/>
    </source>
</evidence>
<accession>A0A554WXY1</accession>
<dbReference type="InterPro" id="IPR051542">
    <property type="entry name" value="Hydrogenase_cytochrome"/>
</dbReference>
<keyword evidence="15" id="KW-1185">Reference proteome</keyword>
<keyword evidence="4" id="KW-1003">Cell membrane</keyword>
<dbReference type="PANTHER" id="PTHR30485:SF2">
    <property type="entry name" value="BLL0597 PROTEIN"/>
    <property type="match status" value="1"/>
</dbReference>
<dbReference type="Proteomes" id="UP000317763">
    <property type="component" value="Unassembled WGS sequence"/>
</dbReference>
<dbReference type="SUPFAM" id="SSF81342">
    <property type="entry name" value="Transmembrane di-heme cytochromes"/>
    <property type="match status" value="1"/>
</dbReference>
<dbReference type="InterPro" id="IPR016174">
    <property type="entry name" value="Di-haem_cyt_TM"/>
</dbReference>
<feature type="transmembrane region" description="Helical" evidence="12">
    <location>
        <begin position="149"/>
        <end position="167"/>
    </location>
</feature>
<feature type="transmembrane region" description="Helical" evidence="12">
    <location>
        <begin position="93"/>
        <end position="115"/>
    </location>
</feature>
<evidence type="ECO:0000256" key="4">
    <source>
        <dbReference type="ARBA" id="ARBA00022475"/>
    </source>
</evidence>
<evidence type="ECO:0000313" key="15">
    <source>
        <dbReference type="Proteomes" id="UP000317763"/>
    </source>
</evidence>
<dbReference type="GO" id="GO:0005886">
    <property type="term" value="C:plasma membrane"/>
    <property type="evidence" value="ECO:0007669"/>
    <property type="project" value="UniProtKB-SubCell"/>
</dbReference>
<keyword evidence="11 12" id="KW-0472">Membrane</keyword>
<keyword evidence="6 12" id="KW-0812">Transmembrane</keyword>
<dbReference type="InterPro" id="IPR000516">
    <property type="entry name" value="Ni-dep_Hydgase_cyt-B"/>
</dbReference>
<proteinExistence type="inferred from homology"/>
<evidence type="ECO:0000256" key="1">
    <source>
        <dbReference type="ARBA" id="ARBA00004651"/>
    </source>
</evidence>
<evidence type="ECO:0000256" key="2">
    <source>
        <dbReference type="ARBA" id="ARBA00008622"/>
    </source>
</evidence>
<evidence type="ECO:0000259" key="13">
    <source>
        <dbReference type="Pfam" id="PF01292"/>
    </source>
</evidence>
<evidence type="ECO:0000256" key="3">
    <source>
        <dbReference type="ARBA" id="ARBA00022448"/>
    </source>
</evidence>
<dbReference type="PROSITE" id="PS00882">
    <property type="entry name" value="NI_HGENASE_CYTB_1"/>
    <property type="match status" value="1"/>
</dbReference>
<dbReference type="AlphaFoldDB" id="A0A554WXY1"/>
<dbReference type="GO" id="GO:0020037">
    <property type="term" value="F:heme binding"/>
    <property type="evidence" value="ECO:0007669"/>
    <property type="project" value="TreeGrafter"/>
</dbReference>
<sequence length="221" mass="23502">MPVRVWDLPTRLFHWLLALAVVGLVITGNLGGNWMTWHQRLGYAVLALLIFRVLWGLVGGRWSRFASFLHGPGTLLAYLRGRADPRVEVGHSPLGALSVFALLAVLAGQVGTGLISDDEIAFVGPLAHWVESSTAYAATAYHKGWGKTLLLALVGLHVAAIVWYRIARGKALLPPMLHGNKPLPPDTPASADGPRQRLLALALAALSVAATAGIVLGLGQP</sequence>
<organism evidence="14 15">
    <name type="scientific">Tepidimonas taiwanensis</name>
    <dbReference type="NCBI Taxonomy" id="307486"/>
    <lineage>
        <taxon>Bacteria</taxon>
        <taxon>Pseudomonadati</taxon>
        <taxon>Pseudomonadota</taxon>
        <taxon>Betaproteobacteria</taxon>
        <taxon>Burkholderiales</taxon>
        <taxon>Tepidimonas</taxon>
    </lineage>
</organism>
<feature type="transmembrane region" description="Helical" evidence="12">
    <location>
        <begin position="12"/>
        <end position="34"/>
    </location>
</feature>
<dbReference type="GO" id="GO:0009055">
    <property type="term" value="F:electron transfer activity"/>
    <property type="evidence" value="ECO:0007669"/>
    <property type="project" value="InterPro"/>
</dbReference>
<reference evidence="14 15" key="1">
    <citation type="submission" date="2019-07" db="EMBL/GenBank/DDBJ databases">
        <title>Tepidimonas taiwanensis I1-1 draft genome.</title>
        <authorList>
            <person name="Da Costa M.S."/>
            <person name="Froufe H.J.C."/>
            <person name="Egas C."/>
            <person name="Albuquerque L."/>
        </authorList>
    </citation>
    <scope>NUCLEOTIDE SEQUENCE [LARGE SCALE GENOMIC DNA]</scope>
    <source>
        <strain evidence="14 15">I1-1</strain>
    </source>
</reference>
<comment type="similarity">
    <text evidence="2">Belongs to the HupC/HyaC/HydC family.</text>
</comment>
<dbReference type="Pfam" id="PF01292">
    <property type="entry name" value="Ni_hydr_CYTB"/>
    <property type="match status" value="1"/>
</dbReference>
<keyword evidence="9 12" id="KW-1133">Transmembrane helix</keyword>
<feature type="transmembrane region" description="Helical" evidence="12">
    <location>
        <begin position="41"/>
        <end position="58"/>
    </location>
</feature>
<evidence type="ECO:0000313" key="14">
    <source>
        <dbReference type="EMBL" id="TSE28435.1"/>
    </source>
</evidence>
<keyword evidence="7" id="KW-0479">Metal-binding</keyword>
<keyword evidence="3" id="KW-0813">Transport</keyword>
<evidence type="ECO:0000256" key="11">
    <source>
        <dbReference type="ARBA" id="ARBA00023136"/>
    </source>
</evidence>